<dbReference type="PIRSF" id="PIRSF018968">
    <property type="entry name" value="ABC_permease_BceB"/>
    <property type="match status" value="1"/>
</dbReference>
<feature type="domain" description="ABC3 transporter permease C-terminal" evidence="7">
    <location>
        <begin position="66"/>
        <end position="178"/>
    </location>
</feature>
<dbReference type="PANTHER" id="PTHR46795:SF3">
    <property type="entry name" value="ABC TRANSPORTER PERMEASE"/>
    <property type="match status" value="1"/>
</dbReference>
<evidence type="ECO:0000256" key="6">
    <source>
        <dbReference type="PIRNR" id="PIRNR018968"/>
    </source>
</evidence>
<keyword evidence="2 6" id="KW-1003">Cell membrane</keyword>
<dbReference type="InterPro" id="IPR027022">
    <property type="entry name" value="ABC_permease_BceB-typ"/>
</dbReference>
<evidence type="ECO:0000256" key="5">
    <source>
        <dbReference type="ARBA" id="ARBA00023136"/>
    </source>
</evidence>
<organism evidence="8 9">
    <name type="scientific">Candidatus Merdibacter merdavium</name>
    <dbReference type="NCBI Taxonomy" id="2838692"/>
    <lineage>
        <taxon>Bacteria</taxon>
        <taxon>Bacillati</taxon>
        <taxon>Bacillota</taxon>
        <taxon>Erysipelotrichia</taxon>
        <taxon>Erysipelotrichales</taxon>
        <taxon>Erysipelotrichaceae</taxon>
        <taxon>Merdibacter</taxon>
    </lineage>
</organism>
<dbReference type="Pfam" id="PF02687">
    <property type="entry name" value="FtsX"/>
    <property type="match status" value="2"/>
</dbReference>
<keyword evidence="4 6" id="KW-1133">Transmembrane helix</keyword>
<dbReference type="GO" id="GO:0055085">
    <property type="term" value="P:transmembrane transport"/>
    <property type="evidence" value="ECO:0007669"/>
    <property type="project" value="UniProtKB-UniRule"/>
</dbReference>
<evidence type="ECO:0000313" key="8">
    <source>
        <dbReference type="EMBL" id="HJC36763.1"/>
    </source>
</evidence>
<comment type="similarity">
    <text evidence="6">Belongs to the ABC-4 integral membrane protein family.</text>
</comment>
<feature type="transmembrane region" description="Helical" evidence="6">
    <location>
        <begin position="534"/>
        <end position="559"/>
    </location>
</feature>
<evidence type="ECO:0000256" key="2">
    <source>
        <dbReference type="ARBA" id="ARBA00022475"/>
    </source>
</evidence>
<feature type="transmembrane region" description="Helical" evidence="6">
    <location>
        <begin position="287"/>
        <end position="311"/>
    </location>
</feature>
<keyword evidence="5 6" id="KW-0472">Membrane</keyword>
<evidence type="ECO:0000256" key="4">
    <source>
        <dbReference type="ARBA" id="ARBA00022989"/>
    </source>
</evidence>
<reference evidence="8" key="2">
    <citation type="submission" date="2021-04" db="EMBL/GenBank/DDBJ databases">
        <authorList>
            <person name="Gilroy R."/>
        </authorList>
    </citation>
    <scope>NUCLEOTIDE SEQUENCE</scope>
    <source>
        <strain evidence="8">CHK187-11901</strain>
    </source>
</reference>
<sequence length="666" mass="74669">MNKVFYPRIAMTNLRNNGRTYVPYLLTCILSTAMFYVICSLSLNPDLDMMLGGGYMRTLLQMGTWIVGFFVIIFLFYTNSFLMKRRKKEFGVFNILGMEKRHISKVIAYETLFTALVSLLAGICLGIVLERLLYYALGVLMSDGGALSFNVSMAGIRSTLILFALIHLAIFLSSRWQIRLANPIQLLHGSSYGEREPKARWLMALLGLISLGAGYAIAVLTENPLNALLLFFVAVMLVIIGTYLLFTSGSIALFKLLRKNRRYYYKPTHFINTSTMMYRMKQNAVSLANICILSTMVLVMLSTTISLWAGMDDAAATRYPREISITLNDPDEESVAAADARIDEMLAQEGLQAQDALRYVSLGISAVRQGDFFETDQSNVQVTSIDQIAALYFIPLADYNAQTHQERTLDAGEALVYASRTTYEDDTLSVLGKTFKVSDHLDSFMDFGFSSASLMDSYFVVVADMGVIEEVDAAQRAAYGADASAIEQYIGFDLDGTPQQNEQFAKALSASLQQLPSSLLLESRSENYSALQEMYGGFLFIGVFLSILFLMVTILILYYKQISEGYEDKGRFEIMQKVGMDHHEVKKVIRSQVLTVFFLPLIVAGIHIVFAFPMVEKLLLLLNLTNTALFVICTLICFAVFAAIYVLIYFMTSRIYYGIVRVQRAQ</sequence>
<feature type="domain" description="ABC3 transporter permease C-terminal" evidence="7">
    <location>
        <begin position="544"/>
        <end position="654"/>
    </location>
</feature>
<keyword evidence="3 6" id="KW-0812">Transmembrane</keyword>
<protein>
    <submittedName>
        <fullName evidence="8">ABC transporter permease</fullName>
    </submittedName>
</protein>
<dbReference type="Proteomes" id="UP000823896">
    <property type="component" value="Unassembled WGS sequence"/>
</dbReference>
<evidence type="ECO:0000259" key="7">
    <source>
        <dbReference type="Pfam" id="PF02687"/>
    </source>
</evidence>
<gene>
    <name evidence="8" type="ORF">H9702_06495</name>
</gene>
<feature type="transmembrane region" description="Helical" evidence="6">
    <location>
        <begin position="627"/>
        <end position="651"/>
    </location>
</feature>
<evidence type="ECO:0000256" key="3">
    <source>
        <dbReference type="ARBA" id="ARBA00022692"/>
    </source>
</evidence>
<accession>A0A9D2SV09</accession>
<feature type="transmembrane region" description="Helical" evidence="6">
    <location>
        <begin position="21"/>
        <end position="43"/>
    </location>
</feature>
<dbReference type="InterPro" id="IPR052536">
    <property type="entry name" value="ABC-4_Integral_Memb_Prot"/>
</dbReference>
<comment type="subcellular location">
    <subcellularLocation>
        <location evidence="1 6">Cell membrane</location>
        <topology evidence="1 6">Multi-pass membrane protein</topology>
    </subcellularLocation>
</comment>
<keyword evidence="6" id="KW-0813">Transport</keyword>
<feature type="transmembrane region" description="Helical" evidence="6">
    <location>
        <begin position="55"/>
        <end position="78"/>
    </location>
</feature>
<dbReference type="EMBL" id="DWWM01000042">
    <property type="protein sequence ID" value="HJC36763.1"/>
    <property type="molecule type" value="Genomic_DNA"/>
</dbReference>
<feature type="transmembrane region" description="Helical" evidence="6">
    <location>
        <begin position="593"/>
        <end position="615"/>
    </location>
</feature>
<dbReference type="InterPro" id="IPR003838">
    <property type="entry name" value="ABC3_permease_C"/>
</dbReference>
<comment type="caution">
    <text evidence="8">The sequence shown here is derived from an EMBL/GenBank/DDBJ whole genome shotgun (WGS) entry which is preliminary data.</text>
</comment>
<feature type="transmembrane region" description="Helical" evidence="6">
    <location>
        <begin position="227"/>
        <end position="254"/>
    </location>
</feature>
<reference evidence="8" key="1">
    <citation type="journal article" date="2021" name="PeerJ">
        <title>Extensive microbial diversity within the chicken gut microbiome revealed by metagenomics and culture.</title>
        <authorList>
            <person name="Gilroy R."/>
            <person name="Ravi A."/>
            <person name="Getino M."/>
            <person name="Pursley I."/>
            <person name="Horton D.L."/>
            <person name="Alikhan N.F."/>
            <person name="Baker D."/>
            <person name="Gharbi K."/>
            <person name="Hall N."/>
            <person name="Watson M."/>
            <person name="Adriaenssens E.M."/>
            <person name="Foster-Nyarko E."/>
            <person name="Jarju S."/>
            <person name="Secka A."/>
            <person name="Antonio M."/>
            <person name="Oren A."/>
            <person name="Chaudhuri R.R."/>
            <person name="La Ragione R."/>
            <person name="Hildebrand F."/>
            <person name="Pallen M.J."/>
        </authorList>
    </citation>
    <scope>NUCLEOTIDE SEQUENCE</scope>
    <source>
        <strain evidence="8">CHK187-11901</strain>
    </source>
</reference>
<feature type="transmembrane region" description="Helical" evidence="6">
    <location>
        <begin position="201"/>
        <end position="221"/>
    </location>
</feature>
<dbReference type="AlphaFoldDB" id="A0A9D2SV09"/>
<feature type="transmembrane region" description="Helical" evidence="6">
    <location>
        <begin position="149"/>
        <end position="172"/>
    </location>
</feature>
<proteinExistence type="inferred from homology"/>
<evidence type="ECO:0000313" key="9">
    <source>
        <dbReference type="Proteomes" id="UP000823896"/>
    </source>
</evidence>
<name>A0A9D2SV09_9FIRM</name>
<dbReference type="PANTHER" id="PTHR46795">
    <property type="entry name" value="ABC TRANSPORTER PERMEASE-RELATED-RELATED"/>
    <property type="match status" value="1"/>
</dbReference>
<evidence type="ECO:0000256" key="1">
    <source>
        <dbReference type="ARBA" id="ARBA00004651"/>
    </source>
</evidence>
<feature type="transmembrane region" description="Helical" evidence="6">
    <location>
        <begin position="106"/>
        <end position="129"/>
    </location>
</feature>
<dbReference type="GO" id="GO:0005886">
    <property type="term" value="C:plasma membrane"/>
    <property type="evidence" value="ECO:0007669"/>
    <property type="project" value="UniProtKB-SubCell"/>
</dbReference>